<evidence type="ECO:0000313" key="3">
    <source>
        <dbReference type="Proteomes" id="UP000178999"/>
    </source>
</evidence>
<sequence>MKYQKDYASLQPKMYETKERIRKASRMYLLLKDYFSKYKIPLSELSVLDIGSSTGIIDNHLSRYFKSVTGIDIDKDAVVFAQKTFKQKNLKFKVDDAMKLSFPSNSFDIVICAQIYEHVPNAKKLMSEIYRVLKPNGVCYFAALNKFWPIEPHYNLPFLAWIPKKYAHHYLRLIRKGNHYYETIKTPQGLKKLCEKFTIIRYTGVILRNPQKYGFENQINSPLKRIFAFFISPISNYTAPTLFWILKKPIT</sequence>
<dbReference type="GO" id="GO:0008757">
    <property type="term" value="F:S-adenosylmethionine-dependent methyltransferase activity"/>
    <property type="evidence" value="ECO:0007669"/>
    <property type="project" value="InterPro"/>
</dbReference>
<dbReference type="PANTHER" id="PTHR43591:SF110">
    <property type="entry name" value="RHODANESE DOMAIN-CONTAINING PROTEIN"/>
    <property type="match status" value="1"/>
</dbReference>
<dbReference type="CDD" id="cd02440">
    <property type="entry name" value="AdoMet_MTases"/>
    <property type="match status" value="1"/>
</dbReference>
<dbReference type="Pfam" id="PF08241">
    <property type="entry name" value="Methyltransf_11"/>
    <property type="match status" value="1"/>
</dbReference>
<name>A0A1F8CSJ8_9BACT</name>
<reference evidence="2 3" key="1">
    <citation type="journal article" date="2016" name="Nat. Commun.">
        <title>Thousands of microbial genomes shed light on interconnected biogeochemical processes in an aquifer system.</title>
        <authorList>
            <person name="Anantharaman K."/>
            <person name="Brown C.T."/>
            <person name="Hug L.A."/>
            <person name="Sharon I."/>
            <person name="Castelle C.J."/>
            <person name="Probst A.J."/>
            <person name="Thomas B.C."/>
            <person name="Singh A."/>
            <person name="Wilkins M.J."/>
            <person name="Karaoz U."/>
            <person name="Brodie E.L."/>
            <person name="Williams K.H."/>
            <person name="Hubbard S.S."/>
            <person name="Banfield J.F."/>
        </authorList>
    </citation>
    <scope>NUCLEOTIDE SEQUENCE [LARGE SCALE GENOMIC DNA]</scope>
</reference>
<protein>
    <recommendedName>
        <fullName evidence="1">Methyltransferase type 11 domain-containing protein</fullName>
    </recommendedName>
</protein>
<dbReference type="PANTHER" id="PTHR43591">
    <property type="entry name" value="METHYLTRANSFERASE"/>
    <property type="match status" value="1"/>
</dbReference>
<dbReference type="EMBL" id="MGHY01000018">
    <property type="protein sequence ID" value="OGM79270.1"/>
    <property type="molecule type" value="Genomic_DNA"/>
</dbReference>
<gene>
    <name evidence="2" type="ORF">A2382_00605</name>
</gene>
<dbReference type="InterPro" id="IPR029063">
    <property type="entry name" value="SAM-dependent_MTases_sf"/>
</dbReference>
<feature type="domain" description="Methyltransferase type 11" evidence="1">
    <location>
        <begin position="48"/>
        <end position="141"/>
    </location>
</feature>
<dbReference type="Gene3D" id="3.40.50.150">
    <property type="entry name" value="Vaccinia Virus protein VP39"/>
    <property type="match status" value="1"/>
</dbReference>
<dbReference type="SUPFAM" id="SSF53335">
    <property type="entry name" value="S-adenosyl-L-methionine-dependent methyltransferases"/>
    <property type="match status" value="1"/>
</dbReference>
<dbReference type="InterPro" id="IPR013216">
    <property type="entry name" value="Methyltransf_11"/>
</dbReference>
<dbReference type="Proteomes" id="UP000178999">
    <property type="component" value="Unassembled WGS sequence"/>
</dbReference>
<dbReference type="STRING" id="1802538.A2382_00605"/>
<evidence type="ECO:0000259" key="1">
    <source>
        <dbReference type="Pfam" id="PF08241"/>
    </source>
</evidence>
<evidence type="ECO:0000313" key="2">
    <source>
        <dbReference type="EMBL" id="OGM79270.1"/>
    </source>
</evidence>
<dbReference type="AlphaFoldDB" id="A0A1F8CSJ8"/>
<organism evidence="2 3">
    <name type="scientific">Candidatus Woesebacteria bacterium RIFOXYB1_FULL_38_16</name>
    <dbReference type="NCBI Taxonomy" id="1802538"/>
    <lineage>
        <taxon>Bacteria</taxon>
        <taxon>Candidatus Woeseibacteriota</taxon>
    </lineage>
</organism>
<proteinExistence type="predicted"/>
<accession>A0A1F8CSJ8</accession>
<comment type="caution">
    <text evidence="2">The sequence shown here is derived from an EMBL/GenBank/DDBJ whole genome shotgun (WGS) entry which is preliminary data.</text>
</comment>